<gene>
    <name evidence="2" type="ORF">CEV33_3964</name>
</gene>
<feature type="transmembrane region" description="Helical" evidence="1">
    <location>
        <begin position="6"/>
        <end position="26"/>
    </location>
</feature>
<accession>A0A256FS20</accession>
<reference evidence="2 3" key="1">
    <citation type="submission" date="2017-07" db="EMBL/GenBank/DDBJ databases">
        <title>Phylogenetic study on the rhizospheric bacterium Ochrobactrum sp. A44.</title>
        <authorList>
            <person name="Krzyzanowska D.M."/>
            <person name="Ossowicki A."/>
            <person name="Rajewska M."/>
            <person name="Maciag T."/>
            <person name="Kaczynski Z."/>
            <person name="Czerwicka M."/>
            <person name="Jafra S."/>
        </authorList>
    </citation>
    <scope>NUCLEOTIDE SEQUENCE [LARGE SCALE GENOMIC DNA]</scope>
    <source>
        <strain evidence="2 3">OgA9a</strain>
    </source>
</reference>
<keyword evidence="1" id="KW-0812">Transmembrane</keyword>
<sequence length="75" mass="8303">MIKSIIFNNAFPVALVGYYISLLLNFSQTERMTIDLRPRHQRIISLLVTLSPVGLAISAVLGIIVVIARLIQLPS</sequence>
<dbReference type="Proteomes" id="UP000216478">
    <property type="component" value="Unassembled WGS sequence"/>
</dbReference>
<keyword evidence="3" id="KW-1185">Reference proteome</keyword>
<evidence type="ECO:0000256" key="1">
    <source>
        <dbReference type="SAM" id="Phobius"/>
    </source>
</evidence>
<evidence type="ECO:0000313" key="2">
    <source>
        <dbReference type="EMBL" id="OYR17506.1"/>
    </source>
</evidence>
<protein>
    <submittedName>
        <fullName evidence="2">Putative membrane protein</fullName>
    </submittedName>
</protein>
<name>A0A256FS20_9HYPH</name>
<keyword evidence="1" id="KW-1133">Transmembrane helix</keyword>
<proteinExistence type="predicted"/>
<organism evidence="2 3">
    <name type="scientific">Brucella grignonensis</name>
    <dbReference type="NCBI Taxonomy" id="94627"/>
    <lineage>
        <taxon>Bacteria</taxon>
        <taxon>Pseudomonadati</taxon>
        <taxon>Pseudomonadota</taxon>
        <taxon>Alphaproteobacteria</taxon>
        <taxon>Hyphomicrobiales</taxon>
        <taxon>Brucellaceae</taxon>
        <taxon>Brucella/Ochrobactrum group</taxon>
        <taxon>Brucella</taxon>
    </lineage>
</organism>
<dbReference type="RefSeq" id="WP_141211558.1">
    <property type="nucleotide sequence ID" value="NZ_JBHEER010000012.1"/>
</dbReference>
<feature type="transmembrane region" description="Helical" evidence="1">
    <location>
        <begin position="46"/>
        <end position="71"/>
    </location>
</feature>
<comment type="caution">
    <text evidence="2">The sequence shown here is derived from an EMBL/GenBank/DDBJ whole genome shotgun (WGS) entry which is preliminary data.</text>
</comment>
<evidence type="ECO:0000313" key="3">
    <source>
        <dbReference type="Proteomes" id="UP000216478"/>
    </source>
</evidence>
<dbReference type="EMBL" id="NNRL01000147">
    <property type="protein sequence ID" value="OYR17506.1"/>
    <property type="molecule type" value="Genomic_DNA"/>
</dbReference>
<keyword evidence="1" id="KW-0472">Membrane</keyword>
<dbReference type="AlphaFoldDB" id="A0A256FS20"/>